<dbReference type="InterPro" id="IPR029058">
    <property type="entry name" value="AB_hydrolase_fold"/>
</dbReference>
<gene>
    <name evidence="4" type="ORF">GLS_c20140</name>
</gene>
<protein>
    <submittedName>
        <fullName evidence="4">Putative carboxymethylenebutenolidase</fullName>
        <ecNumber evidence="4">3.1.1.45</ecNumber>
    </submittedName>
</protein>
<dbReference type="Pfam" id="PF01738">
    <property type="entry name" value="DLH"/>
    <property type="match status" value="1"/>
</dbReference>
<accession>A0A067Z6U0</accession>
<sequence>MQTAVRIGDLRILYALAAFAFPTEIDDVAHGSWPSGHYKTGYTDMKHSPSDNKTPASSADGHMTSLTASDGHSFKAWEAGSAESPLAVIVVQEIFGLTTHIRNVCNDFAAEGFHVLAPAVFDRVKSDVILEYTQAGVTEGLELRSKIPSEKTLADIAACAKALRDAGHKKVGIIGFCWGGLLAWLTATRTHDVDAAVSWYGGSIGNHVETAPHCPVELHFGGEDSSIPHTEIQKIRDARPEVEEYVYDDAGHGFGCPERPSFNRDARDLAWSRSVDFLTSHLEQK</sequence>
<dbReference type="InterPro" id="IPR002925">
    <property type="entry name" value="Dienelactn_hydro"/>
</dbReference>
<reference evidence="4 5" key="1">
    <citation type="journal article" date="2015" name="Appl. Microbiol. Biotechnol.">
        <title>The consequence of an additional NADH dehydrogenase paralog on the growth of Gluconobacter oxydans DSM3504.</title>
        <authorList>
            <person name="Kostner D."/>
            <person name="Luchterhand B."/>
            <person name="Junker A."/>
            <person name="Volland S."/>
            <person name="Daniel R."/>
            <person name="Buchs J."/>
            <person name="Liebl W."/>
            <person name="Ehrenreich A."/>
        </authorList>
    </citation>
    <scope>NUCLEOTIDE SEQUENCE [LARGE SCALE GENOMIC DNA]</scope>
    <source>
        <strain evidence="4">DSM 3504</strain>
    </source>
</reference>
<keyword evidence="4" id="KW-0378">Hydrolase</keyword>
<feature type="chain" id="PRO_5001650330" evidence="2">
    <location>
        <begin position="21"/>
        <end position="285"/>
    </location>
</feature>
<dbReference type="SUPFAM" id="SSF53474">
    <property type="entry name" value="alpha/beta-Hydrolases"/>
    <property type="match status" value="1"/>
</dbReference>
<evidence type="ECO:0000256" key="2">
    <source>
        <dbReference type="SAM" id="SignalP"/>
    </source>
</evidence>
<feature type="domain" description="Dienelactone hydrolase" evidence="3">
    <location>
        <begin position="81"/>
        <end position="281"/>
    </location>
</feature>
<dbReference type="HOGENOM" id="CLU_054590_7_3_5"/>
<evidence type="ECO:0000259" key="3">
    <source>
        <dbReference type="Pfam" id="PF01738"/>
    </source>
</evidence>
<feature type="region of interest" description="Disordered" evidence="1">
    <location>
        <begin position="42"/>
        <end position="63"/>
    </location>
</feature>
<dbReference type="Gene3D" id="3.40.50.1820">
    <property type="entry name" value="alpha/beta hydrolase"/>
    <property type="match status" value="1"/>
</dbReference>
<evidence type="ECO:0000313" key="5">
    <source>
        <dbReference type="Proteomes" id="UP000031656"/>
    </source>
</evidence>
<keyword evidence="2" id="KW-0732">Signal</keyword>
<dbReference type="InterPro" id="IPR051049">
    <property type="entry name" value="Dienelactone_hydrolase-like"/>
</dbReference>
<proteinExistence type="predicted"/>
<evidence type="ECO:0000313" key="4">
    <source>
        <dbReference type="EMBL" id="AHK71887.1"/>
    </source>
</evidence>
<dbReference type="GO" id="GO:0008806">
    <property type="term" value="F:carboxymethylenebutenolidase activity"/>
    <property type="evidence" value="ECO:0007669"/>
    <property type="project" value="UniProtKB-EC"/>
</dbReference>
<name>A0A067Z6U0_GLUOY</name>
<dbReference type="AlphaFoldDB" id="A0A067Z6U0"/>
<organism evidence="4 5">
    <name type="scientific">Gluconobacter oxydans DSM 3504</name>
    <dbReference type="NCBI Taxonomy" id="1288313"/>
    <lineage>
        <taxon>Bacteria</taxon>
        <taxon>Pseudomonadati</taxon>
        <taxon>Pseudomonadota</taxon>
        <taxon>Alphaproteobacteria</taxon>
        <taxon>Acetobacterales</taxon>
        <taxon>Acetobacteraceae</taxon>
        <taxon>Gluconobacter</taxon>
    </lineage>
</organism>
<evidence type="ECO:0000256" key="1">
    <source>
        <dbReference type="SAM" id="MobiDB-lite"/>
    </source>
</evidence>
<dbReference type="PANTHER" id="PTHR46623">
    <property type="entry name" value="CARBOXYMETHYLENEBUTENOLIDASE-RELATED"/>
    <property type="match status" value="1"/>
</dbReference>
<dbReference type="PANTHER" id="PTHR46623:SF6">
    <property type="entry name" value="ALPHA_BETA-HYDROLASES SUPERFAMILY PROTEIN"/>
    <property type="match status" value="1"/>
</dbReference>
<dbReference type="KEGG" id="goy:GLS_c20140"/>
<dbReference type="EC" id="3.1.1.45" evidence="4"/>
<feature type="signal peptide" evidence="2">
    <location>
        <begin position="1"/>
        <end position="20"/>
    </location>
</feature>
<dbReference type="EMBL" id="CP004373">
    <property type="protein sequence ID" value="AHK71887.1"/>
    <property type="molecule type" value="Genomic_DNA"/>
</dbReference>
<dbReference type="Proteomes" id="UP000031656">
    <property type="component" value="Chromosome"/>
</dbReference>